<dbReference type="Pfam" id="PF13550">
    <property type="entry name" value="Phage-tail_3"/>
    <property type="match status" value="1"/>
</dbReference>
<dbReference type="InterPro" id="IPR032876">
    <property type="entry name" value="J_dom"/>
</dbReference>
<dbReference type="EMBL" id="JBHRST010000008">
    <property type="protein sequence ID" value="MFC3097384.1"/>
    <property type="molecule type" value="Genomic_DNA"/>
</dbReference>
<keyword evidence="3" id="KW-1185">Reference proteome</keyword>
<feature type="domain" description="Tip attachment protein J" evidence="1">
    <location>
        <begin position="292"/>
        <end position="442"/>
    </location>
</feature>
<evidence type="ECO:0000259" key="1">
    <source>
        <dbReference type="Pfam" id="PF13550"/>
    </source>
</evidence>
<organism evidence="2 3">
    <name type="scientific">Alteraurantiacibacter palmitatis</name>
    <dbReference type="NCBI Taxonomy" id="2054628"/>
    <lineage>
        <taxon>Bacteria</taxon>
        <taxon>Pseudomonadati</taxon>
        <taxon>Pseudomonadota</taxon>
        <taxon>Alphaproteobacteria</taxon>
        <taxon>Sphingomonadales</taxon>
        <taxon>Erythrobacteraceae</taxon>
        <taxon>Alteraurantiacibacter</taxon>
    </lineage>
</organism>
<name>A0ABV7E3T9_9SPHN</name>
<protein>
    <submittedName>
        <fullName evidence="2">Phage tail protein</fullName>
    </submittedName>
</protein>
<evidence type="ECO:0000313" key="3">
    <source>
        <dbReference type="Proteomes" id="UP001595456"/>
    </source>
</evidence>
<proteinExistence type="predicted"/>
<gene>
    <name evidence="2" type="ORF">ACFODU_06150</name>
</gene>
<evidence type="ECO:0000313" key="2">
    <source>
        <dbReference type="EMBL" id="MFC3097384.1"/>
    </source>
</evidence>
<sequence>MAKALRVIGVVASVAAMIPGPHQPFAAGLAVAANIGSQLAAKPPRAQGQVQGYMVGANQPLPYLIGEAYTEGVELYRDGFGGKVDKVQNPYAFIPRVLSCCGPIQSMGATLVDHQAIGLTGSVGSVQEATGYYDNFLYIDQQLGARPEADALTTPWGMAPGWSSAHKLSSLAAVGWSMLWDKKAERFAGGQIPPLGKVPQGVKIYDPRLDSTYPGGSGPCRLGDESTYIYYRCPALHSGMYAYGRYVAGKKVFGGGMGAAGVNWPEVVAWANVCDVNGWTANGTIYEPADKWNNLKRIAECGAGRPVLRGGVVGFAFQAPRTSLYTITKDDLASGAVTARGGKGFRERHNTLIARFRSPAHQWGYVQATAVSEAAFLAEDGEEKVDERQFDLVTNVDQATELITYDLWQRRAAGPITLTCKPHMKVFEAGDCLTLSAEIGAHPAGAIKVILIDTAKDPRDGTVQLIFEEESDAKHAAALGATGAAAAAAVLPGSAEMDAAWFTNAFEDFLDAHDRASAGLELDGTVKPDRVINSSVLEGAVYAQDAEYSPGSTAINNTSSGPYNTWITVASKDFTSTGREVLVNMGARVEVTDNCKLQYRLLCDAAQVEDALGPLSVNVGDQQPLSYLWAHTPIAGSHTYELQVQCNNNGIVVHNPVLAPSENRNI</sequence>
<comment type="caution">
    <text evidence="2">The sequence shown here is derived from an EMBL/GenBank/DDBJ whole genome shotgun (WGS) entry which is preliminary data.</text>
</comment>
<accession>A0ABV7E3T9</accession>
<dbReference type="Proteomes" id="UP001595456">
    <property type="component" value="Unassembled WGS sequence"/>
</dbReference>
<reference evidence="3" key="1">
    <citation type="journal article" date="2019" name="Int. J. Syst. Evol. Microbiol.">
        <title>The Global Catalogue of Microorganisms (GCM) 10K type strain sequencing project: providing services to taxonomists for standard genome sequencing and annotation.</title>
        <authorList>
            <consortium name="The Broad Institute Genomics Platform"/>
            <consortium name="The Broad Institute Genome Sequencing Center for Infectious Disease"/>
            <person name="Wu L."/>
            <person name="Ma J."/>
        </authorList>
    </citation>
    <scope>NUCLEOTIDE SEQUENCE [LARGE SCALE GENOMIC DNA]</scope>
    <source>
        <strain evidence="3">KCTC 52607</strain>
    </source>
</reference>
<dbReference type="RefSeq" id="WP_336926170.1">
    <property type="nucleotide sequence ID" value="NZ_JBANRO010000006.1"/>
</dbReference>